<dbReference type="PANTHER" id="PTHR45228:SF1">
    <property type="entry name" value="CYCLIC DI-GMP PHOSPHODIESTERASE TM_0186"/>
    <property type="match status" value="1"/>
</dbReference>
<dbReference type="KEGG" id="kak:Kalk_14345"/>
<proteinExistence type="predicted"/>
<dbReference type="RefSeq" id="WP_101894904.1">
    <property type="nucleotide sequence ID" value="NZ_CP022684.1"/>
</dbReference>
<dbReference type="AlphaFoldDB" id="A0A2K9LMD4"/>
<dbReference type="SMART" id="SM00471">
    <property type="entry name" value="HDc"/>
    <property type="match status" value="1"/>
</dbReference>
<evidence type="ECO:0000313" key="2">
    <source>
        <dbReference type="EMBL" id="AUM13529.1"/>
    </source>
</evidence>
<protein>
    <recommendedName>
        <fullName evidence="1">HD-GYP domain-containing protein</fullName>
    </recommendedName>
</protein>
<dbReference type="PANTHER" id="PTHR45228">
    <property type="entry name" value="CYCLIC DI-GMP PHOSPHODIESTERASE TM_0186-RELATED"/>
    <property type="match status" value="1"/>
</dbReference>
<dbReference type="CDD" id="cd00077">
    <property type="entry name" value="HDc"/>
    <property type="match status" value="1"/>
</dbReference>
<keyword evidence="3" id="KW-1185">Reference proteome</keyword>
<dbReference type="Proteomes" id="UP000235116">
    <property type="component" value="Chromosome"/>
</dbReference>
<accession>A0A2K9LMD4</accession>
<dbReference type="InterPro" id="IPR052020">
    <property type="entry name" value="Cyclic_di-GMP/3'3'-cGAMP_PDE"/>
</dbReference>
<gene>
    <name evidence="2" type="ORF">Kalk_14345</name>
</gene>
<sequence length="198" mass="21964">MIECLGRAAEFKDNETGAHVMRISKMTGIVARGLGMTPHDVALVEQASPMHDIGKIGIPDRVLLKPGKLSGDEWTTMQTHSSLGAHILRDDDNDSELLKVAAEIALNHHERWDGTGYPNRLRGEEIPLFTRITSVCDVFDALTSRRPYKEPWSTEEAIKFMDDQSGGAFDPVIVECFKSQLHKIMAIKAEYPDSSDSA</sequence>
<reference evidence="3" key="1">
    <citation type="submission" date="2017-08" db="EMBL/GenBank/DDBJ databases">
        <title>Direct submision.</title>
        <authorList>
            <person name="Kim S.-J."/>
            <person name="Rhee S.-K."/>
        </authorList>
    </citation>
    <scope>NUCLEOTIDE SEQUENCE [LARGE SCALE GENOMIC DNA]</scope>
    <source>
        <strain evidence="3">GI5</strain>
    </source>
</reference>
<dbReference type="SUPFAM" id="SSF109604">
    <property type="entry name" value="HD-domain/PDEase-like"/>
    <property type="match status" value="1"/>
</dbReference>
<name>A0A2K9LMD4_9GAMM</name>
<dbReference type="InterPro" id="IPR037522">
    <property type="entry name" value="HD_GYP_dom"/>
</dbReference>
<dbReference type="EMBL" id="CP022684">
    <property type="protein sequence ID" value="AUM13529.1"/>
    <property type="molecule type" value="Genomic_DNA"/>
</dbReference>
<organism evidence="2 3">
    <name type="scientific">Ketobacter alkanivorans</name>
    <dbReference type="NCBI Taxonomy" id="1917421"/>
    <lineage>
        <taxon>Bacteria</taxon>
        <taxon>Pseudomonadati</taxon>
        <taxon>Pseudomonadota</taxon>
        <taxon>Gammaproteobacteria</taxon>
        <taxon>Pseudomonadales</taxon>
        <taxon>Ketobacteraceae</taxon>
        <taxon>Ketobacter</taxon>
    </lineage>
</organism>
<dbReference type="GO" id="GO:0008081">
    <property type="term" value="F:phosphoric diester hydrolase activity"/>
    <property type="evidence" value="ECO:0007669"/>
    <property type="project" value="UniProtKB-ARBA"/>
</dbReference>
<feature type="domain" description="HD-GYP" evidence="1">
    <location>
        <begin position="1"/>
        <end position="193"/>
    </location>
</feature>
<evidence type="ECO:0000313" key="3">
    <source>
        <dbReference type="Proteomes" id="UP000235116"/>
    </source>
</evidence>
<dbReference type="Gene3D" id="1.10.3210.10">
    <property type="entry name" value="Hypothetical protein af1432"/>
    <property type="match status" value="1"/>
</dbReference>
<dbReference type="PROSITE" id="PS51832">
    <property type="entry name" value="HD_GYP"/>
    <property type="match status" value="1"/>
</dbReference>
<evidence type="ECO:0000259" key="1">
    <source>
        <dbReference type="PROSITE" id="PS51832"/>
    </source>
</evidence>
<dbReference type="InterPro" id="IPR003607">
    <property type="entry name" value="HD/PDEase_dom"/>
</dbReference>
<dbReference type="Pfam" id="PF13487">
    <property type="entry name" value="HD_5"/>
    <property type="match status" value="1"/>
</dbReference>